<evidence type="ECO:0000313" key="8">
    <source>
        <dbReference type="Proteomes" id="UP000575898"/>
    </source>
</evidence>
<feature type="domain" description="HTH tetR-type" evidence="6">
    <location>
        <begin position="10"/>
        <end position="70"/>
    </location>
</feature>
<keyword evidence="1" id="KW-0678">Repressor</keyword>
<evidence type="ECO:0000256" key="2">
    <source>
        <dbReference type="ARBA" id="ARBA00023015"/>
    </source>
</evidence>
<dbReference type="PANTHER" id="PTHR30055:SF240">
    <property type="entry name" value="HTH-TYPE TRANSCRIPTIONAL REGULATOR ACRR"/>
    <property type="match status" value="1"/>
</dbReference>
<evidence type="ECO:0000259" key="6">
    <source>
        <dbReference type="PROSITE" id="PS50977"/>
    </source>
</evidence>
<keyword evidence="8" id="KW-1185">Reference proteome</keyword>
<evidence type="ECO:0000256" key="4">
    <source>
        <dbReference type="ARBA" id="ARBA00023163"/>
    </source>
</evidence>
<protein>
    <submittedName>
        <fullName evidence="7">TetR/AcrR family acrAB operon transcriptional repressor</fullName>
    </submittedName>
</protein>
<dbReference type="EMBL" id="JACHHY010000018">
    <property type="protein sequence ID" value="MBB5019615.1"/>
    <property type="molecule type" value="Genomic_DNA"/>
</dbReference>
<dbReference type="Pfam" id="PF00440">
    <property type="entry name" value="TetR_N"/>
    <property type="match status" value="1"/>
</dbReference>
<evidence type="ECO:0000313" key="7">
    <source>
        <dbReference type="EMBL" id="MBB5019615.1"/>
    </source>
</evidence>
<dbReference type="RefSeq" id="WP_184040758.1">
    <property type="nucleotide sequence ID" value="NZ_JACHHY010000018.1"/>
</dbReference>
<evidence type="ECO:0000256" key="5">
    <source>
        <dbReference type="PROSITE-ProRule" id="PRU00335"/>
    </source>
</evidence>
<name>A0A840MQ97_9PROT</name>
<dbReference type="PROSITE" id="PS01081">
    <property type="entry name" value="HTH_TETR_1"/>
    <property type="match status" value="1"/>
</dbReference>
<dbReference type="SUPFAM" id="SSF46689">
    <property type="entry name" value="Homeodomain-like"/>
    <property type="match status" value="1"/>
</dbReference>
<dbReference type="Proteomes" id="UP000575898">
    <property type="component" value="Unassembled WGS sequence"/>
</dbReference>
<evidence type="ECO:0000256" key="3">
    <source>
        <dbReference type="ARBA" id="ARBA00023125"/>
    </source>
</evidence>
<dbReference type="InterPro" id="IPR050109">
    <property type="entry name" value="HTH-type_TetR-like_transc_reg"/>
</dbReference>
<dbReference type="InterPro" id="IPR013572">
    <property type="entry name" value="Tscrpt_reg_MAATS_C"/>
</dbReference>
<keyword evidence="4" id="KW-0804">Transcription</keyword>
<dbReference type="PRINTS" id="PR00455">
    <property type="entry name" value="HTHTETR"/>
</dbReference>
<dbReference type="PROSITE" id="PS50977">
    <property type="entry name" value="HTH_TETR_2"/>
    <property type="match status" value="1"/>
</dbReference>
<dbReference type="GO" id="GO:0000976">
    <property type="term" value="F:transcription cis-regulatory region binding"/>
    <property type="evidence" value="ECO:0007669"/>
    <property type="project" value="TreeGrafter"/>
</dbReference>
<organism evidence="7 8">
    <name type="scientific">Chitinivorax tropicus</name>
    <dbReference type="NCBI Taxonomy" id="714531"/>
    <lineage>
        <taxon>Bacteria</taxon>
        <taxon>Pseudomonadati</taxon>
        <taxon>Pseudomonadota</taxon>
        <taxon>Betaproteobacteria</taxon>
        <taxon>Chitinivorax</taxon>
    </lineage>
</organism>
<reference evidence="7 8" key="1">
    <citation type="submission" date="2020-08" db="EMBL/GenBank/DDBJ databases">
        <title>Genomic Encyclopedia of Type Strains, Phase IV (KMG-IV): sequencing the most valuable type-strain genomes for metagenomic binning, comparative biology and taxonomic classification.</title>
        <authorList>
            <person name="Goeker M."/>
        </authorList>
    </citation>
    <scope>NUCLEOTIDE SEQUENCE [LARGE SCALE GENOMIC DNA]</scope>
    <source>
        <strain evidence="7 8">DSM 27165</strain>
    </source>
</reference>
<dbReference type="AlphaFoldDB" id="A0A840MQ97"/>
<accession>A0A840MQ97</accession>
<comment type="caution">
    <text evidence="7">The sequence shown here is derived from an EMBL/GenBank/DDBJ whole genome shotgun (WGS) entry which is preliminary data.</text>
</comment>
<dbReference type="GO" id="GO:0003700">
    <property type="term" value="F:DNA-binding transcription factor activity"/>
    <property type="evidence" value="ECO:0007669"/>
    <property type="project" value="TreeGrafter"/>
</dbReference>
<dbReference type="InterPro" id="IPR009057">
    <property type="entry name" value="Homeodomain-like_sf"/>
</dbReference>
<dbReference type="Gene3D" id="1.10.357.10">
    <property type="entry name" value="Tetracycline Repressor, domain 2"/>
    <property type="match status" value="1"/>
</dbReference>
<keyword evidence="3 5" id="KW-0238">DNA-binding</keyword>
<dbReference type="SUPFAM" id="SSF48498">
    <property type="entry name" value="Tetracyclin repressor-like, C-terminal domain"/>
    <property type="match status" value="1"/>
</dbReference>
<dbReference type="InterPro" id="IPR023772">
    <property type="entry name" value="DNA-bd_HTH_TetR-type_CS"/>
</dbReference>
<proteinExistence type="predicted"/>
<dbReference type="PANTHER" id="PTHR30055">
    <property type="entry name" value="HTH-TYPE TRANSCRIPTIONAL REGULATOR RUTR"/>
    <property type="match status" value="1"/>
</dbReference>
<gene>
    <name evidence="7" type="ORF">HNQ59_002917</name>
</gene>
<evidence type="ECO:0000256" key="1">
    <source>
        <dbReference type="ARBA" id="ARBA00022491"/>
    </source>
</evidence>
<sequence length="205" mass="23253">MVRRTKEEAQETRNLLLDSAEQLFSNNGVAQTTLNDVAANAGLTRGAIYWHFKNKSDLLEALCERAHMPLEEAMSSLDATHDNPFDRIRAKTVEVLRQVVTDAHCRAVFNITLHKCEFTEELISLKKRHLAGRDDCLDQLEQELTQAAQLGLLRSDIPPRIAAIGLLSYIDGLLYHWLPVPEYFPLLEEAERLVDIYMSGLRAQP</sequence>
<dbReference type="InterPro" id="IPR036271">
    <property type="entry name" value="Tet_transcr_reg_TetR-rel_C_sf"/>
</dbReference>
<dbReference type="InterPro" id="IPR001647">
    <property type="entry name" value="HTH_TetR"/>
</dbReference>
<dbReference type="Pfam" id="PF08361">
    <property type="entry name" value="TetR_C_2"/>
    <property type="match status" value="1"/>
</dbReference>
<keyword evidence="2" id="KW-0805">Transcription regulation</keyword>
<feature type="DNA-binding region" description="H-T-H motif" evidence="5">
    <location>
        <begin position="33"/>
        <end position="52"/>
    </location>
</feature>